<organism evidence="5 6">
    <name type="scientific">Dreissena polymorpha</name>
    <name type="common">Zebra mussel</name>
    <name type="synonym">Mytilus polymorpha</name>
    <dbReference type="NCBI Taxonomy" id="45954"/>
    <lineage>
        <taxon>Eukaryota</taxon>
        <taxon>Metazoa</taxon>
        <taxon>Spiralia</taxon>
        <taxon>Lophotrochozoa</taxon>
        <taxon>Mollusca</taxon>
        <taxon>Bivalvia</taxon>
        <taxon>Autobranchia</taxon>
        <taxon>Heteroconchia</taxon>
        <taxon>Euheterodonta</taxon>
        <taxon>Imparidentia</taxon>
        <taxon>Neoheterodontei</taxon>
        <taxon>Myida</taxon>
        <taxon>Dreissenoidea</taxon>
        <taxon>Dreissenidae</taxon>
        <taxon>Dreissena</taxon>
    </lineage>
</organism>
<reference evidence="5" key="2">
    <citation type="submission" date="2020-11" db="EMBL/GenBank/DDBJ databases">
        <authorList>
            <person name="McCartney M.A."/>
            <person name="Auch B."/>
            <person name="Kono T."/>
            <person name="Mallez S."/>
            <person name="Becker A."/>
            <person name="Gohl D.M."/>
            <person name="Silverstein K.A.T."/>
            <person name="Koren S."/>
            <person name="Bechman K.B."/>
            <person name="Herman A."/>
            <person name="Abrahante J.E."/>
            <person name="Garbe J."/>
        </authorList>
    </citation>
    <scope>NUCLEOTIDE SEQUENCE</scope>
    <source>
        <strain evidence="5">Duluth1</strain>
        <tissue evidence="5">Whole animal</tissue>
    </source>
</reference>
<proteinExistence type="predicted"/>
<dbReference type="InterPro" id="IPR001487">
    <property type="entry name" value="Bromodomain"/>
</dbReference>
<feature type="domain" description="Bromo" evidence="4">
    <location>
        <begin position="85"/>
        <end position="120"/>
    </location>
</feature>
<dbReference type="AlphaFoldDB" id="A0A9D4QM03"/>
<dbReference type="PANTHER" id="PTHR13900:SF0">
    <property type="entry name" value="TRANSCRIPTION INITIATION FACTOR TFIID SUBUNIT 1"/>
    <property type="match status" value="1"/>
</dbReference>
<dbReference type="GO" id="GO:0017025">
    <property type="term" value="F:TBP-class protein binding"/>
    <property type="evidence" value="ECO:0007669"/>
    <property type="project" value="InterPro"/>
</dbReference>
<dbReference type="PROSITE" id="PS50014">
    <property type="entry name" value="BROMODOMAIN_2"/>
    <property type="match status" value="1"/>
</dbReference>
<evidence type="ECO:0000259" key="4">
    <source>
        <dbReference type="PROSITE" id="PS50014"/>
    </source>
</evidence>
<dbReference type="GO" id="GO:0016251">
    <property type="term" value="F:RNA polymerase II general transcription initiation factor activity"/>
    <property type="evidence" value="ECO:0007669"/>
    <property type="project" value="InterPro"/>
</dbReference>
<gene>
    <name evidence="5" type="ORF">DPMN_108373</name>
</gene>
<dbReference type="SUPFAM" id="SSF47370">
    <property type="entry name" value="Bromodomain"/>
    <property type="match status" value="1"/>
</dbReference>
<protein>
    <recommendedName>
        <fullName evidence="4">Bromo domain-containing protein</fullName>
    </recommendedName>
</protein>
<evidence type="ECO:0000313" key="5">
    <source>
        <dbReference type="EMBL" id="KAH3835035.1"/>
    </source>
</evidence>
<dbReference type="Proteomes" id="UP000828390">
    <property type="component" value="Unassembled WGS sequence"/>
</dbReference>
<dbReference type="Pfam" id="PF00439">
    <property type="entry name" value="Bromodomain"/>
    <property type="match status" value="1"/>
</dbReference>
<accession>A0A9D4QM03</accession>
<evidence type="ECO:0000256" key="3">
    <source>
        <dbReference type="SAM" id="MobiDB-lite"/>
    </source>
</evidence>
<dbReference type="SMART" id="SM00297">
    <property type="entry name" value="BROMO"/>
    <property type="match status" value="1"/>
</dbReference>
<feature type="region of interest" description="Disordered" evidence="3">
    <location>
        <begin position="232"/>
        <end position="260"/>
    </location>
</feature>
<dbReference type="Gene3D" id="1.20.920.10">
    <property type="entry name" value="Bromodomain-like"/>
    <property type="match status" value="1"/>
</dbReference>
<dbReference type="GO" id="GO:0005669">
    <property type="term" value="C:transcription factor TFIID complex"/>
    <property type="evidence" value="ECO:0007669"/>
    <property type="project" value="InterPro"/>
</dbReference>
<keyword evidence="6" id="KW-1185">Reference proteome</keyword>
<dbReference type="InterPro" id="IPR036427">
    <property type="entry name" value="Bromodomain-like_sf"/>
</dbReference>
<dbReference type="PRINTS" id="PR00503">
    <property type="entry name" value="BROMODOMAIN"/>
</dbReference>
<reference evidence="5" key="1">
    <citation type="journal article" date="2019" name="bioRxiv">
        <title>The Genome of the Zebra Mussel, Dreissena polymorpha: A Resource for Invasive Species Research.</title>
        <authorList>
            <person name="McCartney M.A."/>
            <person name="Auch B."/>
            <person name="Kono T."/>
            <person name="Mallez S."/>
            <person name="Zhang Y."/>
            <person name="Obille A."/>
            <person name="Becker A."/>
            <person name="Abrahante J.E."/>
            <person name="Garbe J."/>
            <person name="Badalamenti J.P."/>
            <person name="Herman A."/>
            <person name="Mangelson H."/>
            <person name="Liachko I."/>
            <person name="Sullivan S."/>
            <person name="Sone E.D."/>
            <person name="Koren S."/>
            <person name="Silverstein K.A.T."/>
            <person name="Beckman K.B."/>
            <person name="Gohl D.M."/>
        </authorList>
    </citation>
    <scope>NUCLEOTIDE SEQUENCE</scope>
    <source>
        <strain evidence="5">Duluth1</strain>
        <tissue evidence="5">Whole animal</tissue>
    </source>
</reference>
<dbReference type="EMBL" id="JAIWYP010000004">
    <property type="protein sequence ID" value="KAH3835035.1"/>
    <property type="molecule type" value="Genomic_DNA"/>
</dbReference>
<feature type="compositionally biased region" description="Basic residues" evidence="3">
    <location>
        <begin position="232"/>
        <end position="253"/>
    </location>
</feature>
<name>A0A9D4QM03_DREPO</name>
<dbReference type="PANTHER" id="PTHR13900">
    <property type="entry name" value="TRANSCRIPTION INITIATION FACTOR TFIID"/>
    <property type="match status" value="1"/>
</dbReference>
<dbReference type="GO" id="GO:0004402">
    <property type="term" value="F:histone acetyltransferase activity"/>
    <property type="evidence" value="ECO:0007669"/>
    <property type="project" value="InterPro"/>
</dbReference>
<evidence type="ECO:0000256" key="1">
    <source>
        <dbReference type="ARBA" id="ARBA00023117"/>
    </source>
</evidence>
<evidence type="ECO:0000313" key="6">
    <source>
        <dbReference type="Proteomes" id="UP000828390"/>
    </source>
</evidence>
<comment type="caution">
    <text evidence="5">The sequence shown here is derived from an EMBL/GenBank/DDBJ whole genome shotgun (WGS) entry which is preliminary data.</text>
</comment>
<keyword evidence="1 2" id="KW-0103">Bromodomain</keyword>
<dbReference type="GO" id="GO:0051123">
    <property type="term" value="P:RNA polymerase II preinitiation complex assembly"/>
    <property type="evidence" value="ECO:0007669"/>
    <property type="project" value="TreeGrafter"/>
</dbReference>
<sequence length="260" mass="29171">MRAGWLAGWLAGWRAGGTSFAEQIKRKSLVLKFPKQAMENKKRKKAGSTIHCDYLKKPRQSSNRRRTDPVVTMSTIFEQVLNEMRDMPNTHPFLYPVNAKIVPDYFTIVKEPMDLQTIREYQSPGIGHDRDRTMLSLLDSRSTSDHMATPVSRSLPDGIGQGHRPMPDHLASAIRSLSGDNTGHDMTGLDIGHALLRRAVLIVAALVSDHVVTHGDVILEDLGLIAADPHLGRSRSRHRRKRGRRQPSRRHQRTALSTTG</sequence>
<evidence type="ECO:0000256" key="2">
    <source>
        <dbReference type="PROSITE-ProRule" id="PRU00035"/>
    </source>
</evidence>
<dbReference type="InterPro" id="IPR040240">
    <property type="entry name" value="TAF1"/>
</dbReference>